<dbReference type="PIRSF" id="PIRSF016202">
    <property type="entry name" value="PH1107"/>
    <property type="match status" value="1"/>
</dbReference>
<keyword evidence="2" id="KW-0808">Transferase</keyword>
<dbReference type="InterPro" id="IPR006311">
    <property type="entry name" value="TAT_signal"/>
</dbReference>
<proteinExistence type="inferred from homology"/>
<dbReference type="AlphaFoldDB" id="A0A2N3Y201"/>
<dbReference type="SUPFAM" id="SSF75005">
    <property type="entry name" value="Arabinanase/levansucrase/invertase"/>
    <property type="match status" value="1"/>
</dbReference>
<name>A0A2N3Y201_SACSN</name>
<dbReference type="CDD" id="cd18610">
    <property type="entry name" value="GH130_BT3780-like"/>
    <property type="match status" value="1"/>
</dbReference>
<evidence type="ECO:0000313" key="5">
    <source>
        <dbReference type="Proteomes" id="UP000233786"/>
    </source>
</evidence>
<dbReference type="PANTHER" id="PTHR34106">
    <property type="entry name" value="GLYCOSIDASE"/>
    <property type="match status" value="1"/>
</dbReference>
<keyword evidence="4" id="KW-0378">Hydrolase</keyword>
<dbReference type="InterPro" id="IPR007184">
    <property type="entry name" value="Mannoside_phosphorylase"/>
</dbReference>
<keyword evidence="5" id="KW-1185">Reference proteome</keyword>
<dbReference type="PROSITE" id="PS51318">
    <property type="entry name" value="TAT"/>
    <property type="match status" value="1"/>
</dbReference>
<dbReference type="Pfam" id="PF04041">
    <property type="entry name" value="Glyco_hydro_130"/>
    <property type="match status" value="1"/>
</dbReference>
<evidence type="ECO:0000313" key="4">
    <source>
        <dbReference type="EMBL" id="PKW16939.1"/>
    </source>
</evidence>
<keyword evidence="1" id="KW-0328">Glycosyltransferase</keyword>
<dbReference type="InterPro" id="IPR023296">
    <property type="entry name" value="Glyco_hydro_beta-prop_sf"/>
</dbReference>
<dbReference type="EMBL" id="PJNB01000001">
    <property type="protein sequence ID" value="PKW16939.1"/>
    <property type="molecule type" value="Genomic_DNA"/>
</dbReference>
<dbReference type="RefSeq" id="WP_010693438.1">
    <property type="nucleotide sequence ID" value="NZ_CP061007.1"/>
</dbReference>
<evidence type="ECO:0000256" key="3">
    <source>
        <dbReference type="ARBA" id="ARBA00024356"/>
    </source>
</evidence>
<accession>A0A2N3Y201</accession>
<dbReference type="PANTHER" id="PTHR34106:SF5">
    <property type="entry name" value="GLYCOSIDASE"/>
    <property type="match status" value="1"/>
</dbReference>
<evidence type="ECO:0000256" key="1">
    <source>
        <dbReference type="ARBA" id="ARBA00022676"/>
    </source>
</evidence>
<gene>
    <name evidence="4" type="ORF">A8926_4848</name>
</gene>
<comment type="similarity">
    <text evidence="3">Belongs to the glycosyl hydrolase 130 family.</text>
</comment>
<sequence>MPRPNDVPINRRRALLAGAGAAIGATAIPTLSGEATASRKNAAAFPLGPFKKSPQNPILRPDPAHEWESSYLYNPCAIVVEGQVALLYRAQNAAKTSCIGLAFSDDGMTFRRRPEPVLTPTEPWEIPGGCEDPRVVRIDGTYYLTYTAYDRRRALLCMATSTDLVHWTKHPPLFPNLPDPGHGPQPWNKSGAIAPVPIQGWYWMYFGESNIFWARSRNLLDWETPGNDDPVAKPVFPWEKSLIEPGPPPLLTDEGRLLLIYNGRADGSGGYRRGQYSGGQLLIDPQNPTKALARLERPFIFPTADDEQNGQVNHVVFSEGLVRFRGRWFLYYGMADSVLGVATAPA</sequence>
<organism evidence="4 5">
    <name type="scientific">Saccharopolyspora spinosa</name>
    <dbReference type="NCBI Taxonomy" id="60894"/>
    <lineage>
        <taxon>Bacteria</taxon>
        <taxon>Bacillati</taxon>
        <taxon>Actinomycetota</taxon>
        <taxon>Actinomycetes</taxon>
        <taxon>Pseudonocardiales</taxon>
        <taxon>Pseudonocardiaceae</taxon>
        <taxon>Saccharopolyspora</taxon>
    </lineage>
</organism>
<dbReference type="GO" id="GO:0016757">
    <property type="term" value="F:glycosyltransferase activity"/>
    <property type="evidence" value="ECO:0007669"/>
    <property type="project" value="UniProtKB-KW"/>
</dbReference>
<dbReference type="Proteomes" id="UP000233786">
    <property type="component" value="Unassembled WGS sequence"/>
</dbReference>
<dbReference type="Gene3D" id="2.115.10.20">
    <property type="entry name" value="Glycosyl hydrolase domain, family 43"/>
    <property type="match status" value="1"/>
</dbReference>
<evidence type="ECO:0000256" key="2">
    <source>
        <dbReference type="ARBA" id="ARBA00022679"/>
    </source>
</evidence>
<dbReference type="STRING" id="994479.GCA_000194155_01585"/>
<comment type="caution">
    <text evidence="4">The sequence shown here is derived from an EMBL/GenBank/DDBJ whole genome shotgun (WGS) entry which is preliminary data.</text>
</comment>
<protein>
    <submittedName>
        <fullName evidence="4">GH43/DUF377 family glycosyl hydrolase</fullName>
    </submittedName>
</protein>
<reference evidence="4" key="1">
    <citation type="submission" date="2017-12" db="EMBL/GenBank/DDBJ databases">
        <title>Sequencing the genomes of 1000 Actinobacteria strains.</title>
        <authorList>
            <person name="Klenk H.-P."/>
        </authorList>
    </citation>
    <scope>NUCLEOTIDE SEQUENCE [LARGE SCALE GENOMIC DNA]</scope>
    <source>
        <strain evidence="4">DSM 44228</strain>
    </source>
</reference>
<dbReference type="GO" id="GO:0016787">
    <property type="term" value="F:hydrolase activity"/>
    <property type="evidence" value="ECO:0007669"/>
    <property type="project" value="UniProtKB-KW"/>
</dbReference>